<evidence type="ECO:0000259" key="11">
    <source>
        <dbReference type="PROSITE" id="PS50929"/>
    </source>
</evidence>
<comment type="similarity">
    <text evidence="2">Belongs to the ABC transporter superfamily. ABCB family. Multidrug resistance exporter (TC 3.A.1.201) subfamily.</text>
</comment>
<dbReference type="VEuPathDB" id="AmoebaDB:NAEGRDRAFT_60976"/>
<evidence type="ECO:0000259" key="10">
    <source>
        <dbReference type="PROSITE" id="PS50893"/>
    </source>
</evidence>
<comment type="subcellular location">
    <subcellularLocation>
        <location evidence="1">Membrane</location>
        <topology evidence="1">Multi-pass membrane protein</topology>
    </subcellularLocation>
</comment>
<dbReference type="PANTHER" id="PTHR43394:SF1">
    <property type="entry name" value="ATP-BINDING CASSETTE SUB-FAMILY B MEMBER 10, MITOCHONDRIAL"/>
    <property type="match status" value="1"/>
</dbReference>
<proteinExistence type="inferred from homology"/>
<feature type="domain" description="ABC transporter" evidence="10">
    <location>
        <begin position="110"/>
        <end position="348"/>
    </location>
</feature>
<dbReference type="RefSeq" id="XP_002670291.1">
    <property type="nucleotide sequence ID" value="XM_002670245.1"/>
</dbReference>
<accession>D2W038</accession>
<organism evidence="13">
    <name type="scientific">Naegleria gruberi</name>
    <name type="common">Amoeba</name>
    <dbReference type="NCBI Taxonomy" id="5762"/>
    <lineage>
        <taxon>Eukaryota</taxon>
        <taxon>Discoba</taxon>
        <taxon>Heterolobosea</taxon>
        <taxon>Tetramitia</taxon>
        <taxon>Eutetramitia</taxon>
        <taxon>Vahlkampfiidae</taxon>
        <taxon>Naegleria</taxon>
    </lineage>
</organism>
<dbReference type="InterPro" id="IPR011527">
    <property type="entry name" value="ABC1_TM_dom"/>
</dbReference>
<evidence type="ECO:0000256" key="6">
    <source>
        <dbReference type="ARBA" id="ARBA00022840"/>
    </source>
</evidence>
<feature type="domain" description="ABC transmembrane type-1" evidence="11">
    <location>
        <begin position="1"/>
        <end position="77"/>
    </location>
</feature>
<name>D2W038_NAEGR</name>
<dbReference type="GO" id="GO:0090374">
    <property type="term" value="P:oligopeptide export from mitochondrion"/>
    <property type="evidence" value="ECO:0007669"/>
    <property type="project" value="TreeGrafter"/>
</dbReference>
<dbReference type="GeneID" id="8863142"/>
<dbReference type="GO" id="GO:0005524">
    <property type="term" value="F:ATP binding"/>
    <property type="evidence" value="ECO:0007669"/>
    <property type="project" value="UniProtKB-KW"/>
</dbReference>
<dbReference type="GO" id="GO:0016887">
    <property type="term" value="F:ATP hydrolysis activity"/>
    <property type="evidence" value="ECO:0007669"/>
    <property type="project" value="InterPro"/>
</dbReference>
<keyword evidence="13" id="KW-1185">Reference proteome</keyword>
<dbReference type="InterPro" id="IPR039421">
    <property type="entry name" value="Type_1_exporter"/>
</dbReference>
<feature type="transmembrane region" description="Helical" evidence="9">
    <location>
        <begin position="51"/>
        <end position="72"/>
    </location>
</feature>
<evidence type="ECO:0000256" key="4">
    <source>
        <dbReference type="ARBA" id="ARBA00022692"/>
    </source>
</evidence>
<dbReference type="CDD" id="cd03249">
    <property type="entry name" value="ABC_MTABC3_MDL1_MDL2"/>
    <property type="match status" value="1"/>
</dbReference>
<dbReference type="PROSITE" id="PS00211">
    <property type="entry name" value="ABC_TRANSPORTER_1"/>
    <property type="match status" value="1"/>
</dbReference>
<dbReference type="InterPro" id="IPR017871">
    <property type="entry name" value="ABC_transporter-like_CS"/>
</dbReference>
<keyword evidence="4 9" id="KW-0812">Transmembrane</keyword>
<dbReference type="InterPro" id="IPR036640">
    <property type="entry name" value="ABC1_TM_sf"/>
</dbReference>
<dbReference type="InterPro" id="IPR003593">
    <property type="entry name" value="AAA+_ATPase"/>
</dbReference>
<dbReference type="Gene3D" id="3.40.50.300">
    <property type="entry name" value="P-loop containing nucleotide triphosphate hydrolases"/>
    <property type="match status" value="1"/>
</dbReference>
<dbReference type="InParanoid" id="D2W038"/>
<dbReference type="OrthoDB" id="6500128at2759"/>
<dbReference type="PROSITE" id="PS50893">
    <property type="entry name" value="ABC_TRANSPORTER_2"/>
    <property type="match status" value="1"/>
</dbReference>
<dbReference type="InterPro" id="IPR027417">
    <property type="entry name" value="P-loop_NTPase"/>
</dbReference>
<keyword evidence="6" id="KW-0067">ATP-binding</keyword>
<dbReference type="Gene3D" id="1.20.1560.10">
    <property type="entry name" value="ABC transporter type 1, transmembrane domain"/>
    <property type="match status" value="1"/>
</dbReference>
<keyword evidence="8 9" id="KW-0472">Membrane</keyword>
<reference evidence="12 13" key="1">
    <citation type="journal article" date="2010" name="Cell">
        <title>The genome of Naegleria gruberi illuminates early eukaryotic versatility.</title>
        <authorList>
            <person name="Fritz-Laylin L.K."/>
            <person name="Prochnik S.E."/>
            <person name="Ginger M.L."/>
            <person name="Dacks J.B."/>
            <person name="Carpenter M.L."/>
            <person name="Field M.C."/>
            <person name="Kuo A."/>
            <person name="Paredez A."/>
            <person name="Chapman J."/>
            <person name="Pham J."/>
            <person name="Shu S."/>
            <person name="Neupane R."/>
            <person name="Cipriano M."/>
            <person name="Mancuso J."/>
            <person name="Tu H."/>
            <person name="Salamov A."/>
            <person name="Lindquist E."/>
            <person name="Shapiro H."/>
            <person name="Lucas S."/>
            <person name="Grigoriev I.V."/>
            <person name="Cande W.Z."/>
            <person name="Fulton C."/>
            <person name="Rokhsar D.S."/>
            <person name="Dawson S.C."/>
        </authorList>
    </citation>
    <scope>NUCLEOTIDE SEQUENCE [LARGE SCALE GENOMIC DNA]</scope>
    <source>
        <strain evidence="12 13">NEG-M</strain>
    </source>
</reference>
<dbReference type="Pfam" id="PF00005">
    <property type="entry name" value="ABC_tran"/>
    <property type="match status" value="1"/>
</dbReference>
<keyword evidence="3" id="KW-0813">Transport</keyword>
<evidence type="ECO:0000256" key="9">
    <source>
        <dbReference type="SAM" id="Phobius"/>
    </source>
</evidence>
<dbReference type="KEGG" id="ngr:NAEGRDRAFT_60976"/>
<dbReference type="FunFam" id="3.40.50.300:FF:000205">
    <property type="entry name" value="ABC transporter B family member 4"/>
    <property type="match status" value="1"/>
</dbReference>
<dbReference type="InterPro" id="IPR003439">
    <property type="entry name" value="ABC_transporter-like_ATP-bd"/>
</dbReference>
<dbReference type="eggNOG" id="KOG0055">
    <property type="taxonomic scope" value="Eukaryota"/>
</dbReference>
<dbReference type="EMBL" id="GG738917">
    <property type="protein sequence ID" value="EFC37547.1"/>
    <property type="molecule type" value="Genomic_DNA"/>
</dbReference>
<evidence type="ECO:0000256" key="3">
    <source>
        <dbReference type="ARBA" id="ARBA00022448"/>
    </source>
</evidence>
<dbReference type="SMART" id="SM00382">
    <property type="entry name" value="AAA"/>
    <property type="match status" value="1"/>
</dbReference>
<evidence type="ECO:0000256" key="5">
    <source>
        <dbReference type="ARBA" id="ARBA00022741"/>
    </source>
</evidence>
<keyword evidence="5" id="KW-0547">Nucleotide-binding</keyword>
<sequence length="375" mass="41334">MAIVNRYGFFKALSFGVAFLSVTFIVWGTVSLGLWYGGYNVVDGLTTLGDYFKVCGLMIMTVMSLIQTFAIFPEFTKSILSEAVLLKVIKRKPEIPFKGGKSIENLKGNISFRNVDFIYPARPNTTVLKDFSLDIKQGQSVALVGPSGSGKSTIVGLVEKFYNPNAGQILIDGVDILEIDPMFIHHKIGIVTQEPVLFAASIKENIAYAVGLENVTHEQIVNAAKLANCHNFIMDLPDEYDTLLGEKGVSMSGGQKQRIAIARALIQNPIVLLLDEATSALDTESEALVQEALDNLMKGRTTICIAHRLSTIKNSDVICVLVKGKLVEKGKHDDLLEIENGVYRKLAEKQMAFKPKREDAEETLDIMEENDEIDL</sequence>
<evidence type="ECO:0000256" key="1">
    <source>
        <dbReference type="ARBA" id="ARBA00004141"/>
    </source>
</evidence>
<dbReference type="GO" id="GO:0005743">
    <property type="term" value="C:mitochondrial inner membrane"/>
    <property type="evidence" value="ECO:0007669"/>
    <property type="project" value="TreeGrafter"/>
</dbReference>
<gene>
    <name evidence="12" type="ORF">NAEGRDRAFT_60976</name>
</gene>
<dbReference type="OMA" id="ENIRIGC"/>
<dbReference type="SUPFAM" id="SSF90123">
    <property type="entry name" value="ABC transporter transmembrane region"/>
    <property type="match status" value="1"/>
</dbReference>
<dbReference type="SUPFAM" id="SSF52540">
    <property type="entry name" value="P-loop containing nucleoside triphosphate hydrolases"/>
    <property type="match status" value="1"/>
</dbReference>
<dbReference type="PROSITE" id="PS50929">
    <property type="entry name" value="ABC_TM1F"/>
    <property type="match status" value="1"/>
</dbReference>
<dbReference type="STRING" id="5762.D2W038"/>
<evidence type="ECO:0000256" key="8">
    <source>
        <dbReference type="ARBA" id="ARBA00023136"/>
    </source>
</evidence>
<evidence type="ECO:0000313" key="12">
    <source>
        <dbReference type="EMBL" id="EFC37547.1"/>
    </source>
</evidence>
<evidence type="ECO:0000256" key="7">
    <source>
        <dbReference type="ARBA" id="ARBA00022989"/>
    </source>
</evidence>
<evidence type="ECO:0000313" key="13">
    <source>
        <dbReference type="Proteomes" id="UP000006671"/>
    </source>
</evidence>
<dbReference type="GO" id="GO:0015421">
    <property type="term" value="F:ABC-type oligopeptide transporter activity"/>
    <property type="evidence" value="ECO:0007669"/>
    <property type="project" value="TreeGrafter"/>
</dbReference>
<dbReference type="PANTHER" id="PTHR43394">
    <property type="entry name" value="ATP-DEPENDENT PERMEASE MDL1, MITOCHONDRIAL"/>
    <property type="match status" value="1"/>
</dbReference>
<feature type="transmembrane region" description="Helical" evidence="9">
    <location>
        <begin position="12"/>
        <end position="36"/>
    </location>
</feature>
<evidence type="ECO:0000256" key="2">
    <source>
        <dbReference type="ARBA" id="ARBA00007577"/>
    </source>
</evidence>
<keyword evidence="7 9" id="KW-1133">Transmembrane helix</keyword>
<dbReference type="Proteomes" id="UP000006671">
    <property type="component" value="Unassembled WGS sequence"/>
</dbReference>
<protein>
    <submittedName>
        <fullName evidence="12">Predicted protein</fullName>
    </submittedName>
</protein>
<dbReference type="AlphaFoldDB" id="D2W038"/>